<keyword evidence="4" id="KW-0812">Transmembrane</keyword>
<feature type="signal peptide" evidence="8">
    <location>
        <begin position="1"/>
        <end position="19"/>
    </location>
</feature>
<keyword evidence="6" id="KW-0472">Membrane</keyword>
<gene>
    <name evidence="9" type="ORF">SAMN05216463_12338</name>
</gene>
<feature type="chain" id="PRO_5012658140" description="Outer membrane protein transport protein (OMPP1/FadL/TodX)" evidence="8">
    <location>
        <begin position="20"/>
        <end position="548"/>
    </location>
</feature>
<dbReference type="EMBL" id="FRBD01000023">
    <property type="protein sequence ID" value="SHL11711.1"/>
    <property type="molecule type" value="Genomic_DNA"/>
</dbReference>
<evidence type="ECO:0000256" key="8">
    <source>
        <dbReference type="SAM" id="SignalP"/>
    </source>
</evidence>
<evidence type="ECO:0000256" key="3">
    <source>
        <dbReference type="ARBA" id="ARBA00022452"/>
    </source>
</evidence>
<evidence type="ECO:0000313" key="10">
    <source>
        <dbReference type="Proteomes" id="UP000184130"/>
    </source>
</evidence>
<dbReference type="PANTHER" id="PTHR35093:SF8">
    <property type="entry name" value="OUTER MEMBRANE PROTEIN NMB0088-RELATED"/>
    <property type="match status" value="1"/>
</dbReference>
<dbReference type="AlphaFoldDB" id="A0A1M6Y0D2"/>
<proteinExistence type="inferred from homology"/>
<keyword evidence="3" id="KW-1134">Transmembrane beta strand</keyword>
<evidence type="ECO:0000256" key="1">
    <source>
        <dbReference type="ARBA" id="ARBA00004571"/>
    </source>
</evidence>
<keyword evidence="7" id="KW-0998">Cell outer membrane</keyword>
<keyword evidence="5 8" id="KW-0732">Signal</keyword>
<evidence type="ECO:0008006" key="11">
    <source>
        <dbReference type="Google" id="ProtNLM"/>
    </source>
</evidence>
<dbReference type="OrthoDB" id="9765571at2"/>
<evidence type="ECO:0000256" key="5">
    <source>
        <dbReference type="ARBA" id="ARBA00022729"/>
    </source>
</evidence>
<evidence type="ECO:0000313" key="9">
    <source>
        <dbReference type="EMBL" id="SHL11711.1"/>
    </source>
</evidence>
<organism evidence="9 10">
    <name type="scientific">Xylanibacter ruminicola</name>
    <name type="common">Prevotella ruminicola</name>
    <dbReference type="NCBI Taxonomy" id="839"/>
    <lineage>
        <taxon>Bacteria</taxon>
        <taxon>Pseudomonadati</taxon>
        <taxon>Bacteroidota</taxon>
        <taxon>Bacteroidia</taxon>
        <taxon>Bacteroidales</taxon>
        <taxon>Prevotellaceae</taxon>
        <taxon>Xylanibacter</taxon>
    </lineage>
</organism>
<dbReference type="SUPFAM" id="SSF56935">
    <property type="entry name" value="Porins"/>
    <property type="match status" value="1"/>
</dbReference>
<dbReference type="GO" id="GO:0009279">
    <property type="term" value="C:cell outer membrane"/>
    <property type="evidence" value="ECO:0007669"/>
    <property type="project" value="UniProtKB-SubCell"/>
</dbReference>
<name>A0A1M6Y0D2_XYLRU</name>
<dbReference type="GO" id="GO:0015483">
    <property type="term" value="F:long-chain fatty acid transporting porin activity"/>
    <property type="evidence" value="ECO:0007669"/>
    <property type="project" value="TreeGrafter"/>
</dbReference>
<dbReference type="RefSeq" id="WP_073210691.1">
    <property type="nucleotide sequence ID" value="NZ_FRBD01000023.1"/>
</dbReference>
<comment type="similarity">
    <text evidence="2">Belongs to the OmpP1/FadL family.</text>
</comment>
<reference evidence="9 10" key="1">
    <citation type="submission" date="2016-11" db="EMBL/GenBank/DDBJ databases">
        <authorList>
            <person name="Jaros S."/>
            <person name="Januszkiewicz K."/>
            <person name="Wedrychowicz H."/>
        </authorList>
    </citation>
    <scope>NUCLEOTIDE SEQUENCE [LARGE SCALE GENOMIC DNA]</scope>
    <source>
        <strain evidence="9 10">KHT3</strain>
    </source>
</reference>
<evidence type="ECO:0000256" key="6">
    <source>
        <dbReference type="ARBA" id="ARBA00023136"/>
    </source>
</evidence>
<dbReference type="InterPro" id="IPR005017">
    <property type="entry name" value="OMPP1/FadL/TodX"/>
</dbReference>
<dbReference type="Gene3D" id="2.40.160.60">
    <property type="entry name" value="Outer membrane protein transport protein (OMPP1/FadL/TodX)"/>
    <property type="match status" value="1"/>
</dbReference>
<evidence type="ECO:0000256" key="2">
    <source>
        <dbReference type="ARBA" id="ARBA00008163"/>
    </source>
</evidence>
<protein>
    <recommendedName>
        <fullName evidence="11">Outer membrane protein transport protein (OMPP1/FadL/TodX)</fullName>
    </recommendedName>
</protein>
<comment type="subcellular location">
    <subcellularLocation>
        <location evidence="1">Cell outer membrane</location>
        <topology evidence="1">Multi-pass membrane protein</topology>
    </subcellularLocation>
</comment>
<dbReference type="PANTHER" id="PTHR35093">
    <property type="entry name" value="OUTER MEMBRANE PROTEIN NMB0088-RELATED"/>
    <property type="match status" value="1"/>
</dbReference>
<dbReference type="Proteomes" id="UP000184130">
    <property type="component" value="Unassembled WGS sequence"/>
</dbReference>
<sequence>MKKIIIAAMALALVLPAAAQDTYESARLLGSDLNGTARYVGMGGAMEALGADISTMSTNPAGIGLFRHSNVSTSFGFVSQADAKEFDGLSKTNMSFDQIGFVYSAKVSPTSFVNVGFNYHKSKNFDQILSAANSLSGCSQNGLTYVKGLRGTEYNGGYTLDYNKDKYIMGWDGDPNKVSNPYRSYCFNEADYMNANSLMLTEIFDGQGKFLDWSIDYLDANRYSFDRAHRGWIADFDFNLSGNYNDRFFWGLTVGVKDVRYKGYSEYAESLVMHDQQGKEVSAGSVAIGDERKIKGNGVDIKLGFIVRPLEESPFRIGAYVHTPTWYQLTTSNSSQLLNNAFDYNNKPIGAYDDCSSAQEYEFSFHTPWKFGLSLGTTVGTQLALGAGFEYTDYSASQNRIIDGYDYYDNAQTSKDVQMKYNTEKSLKGVSTFKAGLEYKPVPEVALRLGYNYLTSGYKTEGVRDMTVDSPGTMYASTTDYVNWKDTQRLTCGVGFKVGKMNIDLAYQLSKTDGDFHPFQQYESGINTGIAKVTNKRNQALLTLGYTF</sequence>
<evidence type="ECO:0000256" key="7">
    <source>
        <dbReference type="ARBA" id="ARBA00023237"/>
    </source>
</evidence>
<evidence type="ECO:0000256" key="4">
    <source>
        <dbReference type="ARBA" id="ARBA00022692"/>
    </source>
</evidence>
<accession>A0A1M6Y0D2</accession>